<dbReference type="SMART" id="SM00900">
    <property type="entry name" value="FMN_bind"/>
    <property type="match status" value="1"/>
</dbReference>
<dbReference type="Proteomes" id="UP000240904">
    <property type="component" value="Unassembled WGS sequence"/>
</dbReference>
<dbReference type="Pfam" id="PF04205">
    <property type="entry name" value="FMN_bind"/>
    <property type="match status" value="1"/>
</dbReference>
<organism evidence="4 5">
    <name type="scientific">Photobacterium lipolyticum</name>
    <dbReference type="NCBI Taxonomy" id="266810"/>
    <lineage>
        <taxon>Bacteria</taxon>
        <taxon>Pseudomonadati</taxon>
        <taxon>Pseudomonadota</taxon>
        <taxon>Gammaproteobacteria</taxon>
        <taxon>Vibrionales</taxon>
        <taxon>Vibrionaceae</taxon>
        <taxon>Photobacterium</taxon>
    </lineage>
</organism>
<dbReference type="GO" id="GO:0016020">
    <property type="term" value="C:membrane"/>
    <property type="evidence" value="ECO:0007669"/>
    <property type="project" value="InterPro"/>
</dbReference>
<keyword evidence="2" id="KW-0812">Transmembrane</keyword>
<name>A0A2T3N2H7_9GAMM</name>
<feature type="transmembrane region" description="Helical" evidence="2">
    <location>
        <begin position="348"/>
        <end position="367"/>
    </location>
</feature>
<evidence type="ECO:0000259" key="3">
    <source>
        <dbReference type="SMART" id="SM00900"/>
    </source>
</evidence>
<feature type="transmembrane region" description="Helical" evidence="2">
    <location>
        <begin position="255"/>
        <end position="276"/>
    </location>
</feature>
<keyword evidence="5" id="KW-1185">Reference proteome</keyword>
<protein>
    <recommendedName>
        <fullName evidence="3">FMN-binding domain-containing protein</fullName>
    </recommendedName>
</protein>
<accession>A0A2T3N2H7</accession>
<feature type="region of interest" description="Disordered" evidence="1">
    <location>
        <begin position="405"/>
        <end position="424"/>
    </location>
</feature>
<proteinExistence type="predicted"/>
<evidence type="ECO:0000256" key="2">
    <source>
        <dbReference type="SAM" id="Phobius"/>
    </source>
</evidence>
<comment type="caution">
    <text evidence="4">The sequence shown here is derived from an EMBL/GenBank/DDBJ whole genome shotgun (WGS) entry which is preliminary data.</text>
</comment>
<dbReference type="InterPro" id="IPR007329">
    <property type="entry name" value="FMN-bd"/>
</dbReference>
<dbReference type="OrthoDB" id="9806398at2"/>
<feature type="transmembrane region" description="Helical" evidence="2">
    <location>
        <begin position="185"/>
        <end position="204"/>
    </location>
</feature>
<dbReference type="EMBL" id="PYMC01000002">
    <property type="protein sequence ID" value="PSW06553.1"/>
    <property type="molecule type" value="Genomic_DNA"/>
</dbReference>
<feature type="transmembrane region" description="Helical" evidence="2">
    <location>
        <begin position="310"/>
        <end position="328"/>
    </location>
</feature>
<evidence type="ECO:0000313" key="4">
    <source>
        <dbReference type="EMBL" id="PSW06553.1"/>
    </source>
</evidence>
<feature type="transmembrane region" description="Helical" evidence="2">
    <location>
        <begin position="224"/>
        <end position="249"/>
    </location>
</feature>
<dbReference type="InterPro" id="IPR017896">
    <property type="entry name" value="4Fe4S_Fe-S-bd"/>
</dbReference>
<feature type="domain" description="FMN-binding" evidence="3">
    <location>
        <begin position="87"/>
        <end position="170"/>
    </location>
</feature>
<evidence type="ECO:0000313" key="5">
    <source>
        <dbReference type="Proteomes" id="UP000240904"/>
    </source>
</evidence>
<dbReference type="Pfam" id="PF12801">
    <property type="entry name" value="Fer4_5"/>
    <property type="match status" value="2"/>
</dbReference>
<gene>
    <name evidence="4" type="ORF">C9I89_03175</name>
</gene>
<dbReference type="GO" id="GO:0010181">
    <property type="term" value="F:FMN binding"/>
    <property type="evidence" value="ECO:0007669"/>
    <property type="project" value="InterPro"/>
</dbReference>
<reference evidence="4 5" key="1">
    <citation type="submission" date="2018-03" db="EMBL/GenBank/DDBJ databases">
        <title>Whole genome sequencing of Histamine producing bacteria.</title>
        <authorList>
            <person name="Butler K."/>
        </authorList>
    </citation>
    <scope>NUCLEOTIDE SEQUENCE [LARGE SCALE GENOMIC DNA]</scope>
    <source>
        <strain evidence="4 5">DSM 16190</strain>
    </source>
</reference>
<dbReference type="RefSeq" id="WP_107281917.1">
    <property type="nucleotide sequence ID" value="NZ_PYMC01000002.1"/>
</dbReference>
<evidence type="ECO:0000256" key="1">
    <source>
        <dbReference type="SAM" id="MobiDB-lite"/>
    </source>
</evidence>
<feature type="transmembrane region" description="Helical" evidence="2">
    <location>
        <begin position="21"/>
        <end position="40"/>
    </location>
</feature>
<dbReference type="AlphaFoldDB" id="A0A2T3N2H7"/>
<keyword evidence="2" id="KW-0472">Membrane</keyword>
<keyword evidence="2" id="KW-1133">Transmembrane helix</keyword>
<sequence length="424" mass="48618">MSQGLSRSHRRPRAKTKGLPWLHVFSWASLVAAFIIGLIWQQPNYPQLLQQTFPNDEISRIADVRGEQYQLKQGDVTRYLSLGQSQGYGGPMLLAVETNEKGRITSTILLEHKETPGYINRFRQGRFYRQFDNQLLNKDYQIGLDIDGLSGATLSSQGLTSGIRAAAHNAAERYSLPQNWQRPEFIVGYKELLAVLLFVAALIVKKVPRQWQKRYNQLLAISSVVLIGYWLNSALSITMIGSLLLGYIPSPQQHLLWYIMLTGSLGSILFLGRNVYCTKLCPFHQIQRWLHQLSGLNLQLYPWLKQRMKLWTNALLWLSLMLIFLSRTPAIGSYEPFSMLFSLEGVGIQWYILPLSIFGAFVVNDFWCRMLCPLGRFLTYSVEMRAKTLKQFRKGKQIAIKDVSHEHKPADKPKKREPAADTIR</sequence>